<feature type="domain" description="Response regulatory" evidence="8">
    <location>
        <begin position="3"/>
        <end position="119"/>
    </location>
</feature>
<dbReference type="PROSITE" id="PS50110">
    <property type="entry name" value="RESPONSE_REGULATORY"/>
    <property type="match status" value="1"/>
</dbReference>
<keyword evidence="7" id="KW-0175">Coiled coil</keyword>
<accession>A0ABR8DCM3</accession>
<evidence type="ECO:0000256" key="2">
    <source>
        <dbReference type="ARBA" id="ARBA00023012"/>
    </source>
</evidence>
<gene>
    <name evidence="9" type="ORF">H6G83_27870</name>
</gene>
<sequence length="194" mass="22351">MTKILVIEDQEDIRSIIKEILTAENFLVMDAENGQAGIKFLQTEIPDLIICDIAMPKVSGYEVVTWARENPTTEAIPFIFLTAKGSQNDIRQAIELGADDYLIKPFTRADLLGAIKARLEKEEIINRQTQKKLKKLDNELYSLMSDDLINPLNYIMSISKKLIDDYELMEREEILTKIKEIYNFSEKIHNKTSH</sequence>
<keyword evidence="1 6" id="KW-0597">Phosphoprotein</keyword>
<reference evidence="9 10" key="1">
    <citation type="journal article" date="2020" name="ISME J.">
        <title>Comparative genomics reveals insights into cyanobacterial evolution and habitat adaptation.</title>
        <authorList>
            <person name="Chen M.Y."/>
            <person name="Teng W.K."/>
            <person name="Zhao L."/>
            <person name="Hu C.X."/>
            <person name="Zhou Y.K."/>
            <person name="Han B.P."/>
            <person name="Song L.R."/>
            <person name="Shu W.S."/>
        </authorList>
    </citation>
    <scope>NUCLEOTIDE SEQUENCE [LARGE SCALE GENOMIC DNA]</scope>
    <source>
        <strain evidence="9 10">FACHB-119</strain>
    </source>
</reference>
<keyword evidence="2" id="KW-0902">Two-component regulatory system</keyword>
<evidence type="ECO:0000256" key="4">
    <source>
        <dbReference type="ARBA" id="ARBA00023125"/>
    </source>
</evidence>
<evidence type="ECO:0000256" key="6">
    <source>
        <dbReference type="PROSITE-ProRule" id="PRU00169"/>
    </source>
</evidence>
<dbReference type="SMART" id="SM00448">
    <property type="entry name" value="REC"/>
    <property type="match status" value="1"/>
</dbReference>
<organism evidence="9 10">
    <name type="scientific">Anabaena azotica FACHB-119</name>
    <dbReference type="NCBI Taxonomy" id="947527"/>
    <lineage>
        <taxon>Bacteria</taxon>
        <taxon>Bacillati</taxon>
        <taxon>Cyanobacteriota</taxon>
        <taxon>Cyanophyceae</taxon>
        <taxon>Nostocales</taxon>
        <taxon>Nostocaceae</taxon>
        <taxon>Anabaena</taxon>
        <taxon>Anabaena azotica</taxon>
    </lineage>
</organism>
<evidence type="ECO:0000256" key="1">
    <source>
        <dbReference type="ARBA" id="ARBA00022553"/>
    </source>
</evidence>
<dbReference type="InterPro" id="IPR011006">
    <property type="entry name" value="CheY-like_superfamily"/>
</dbReference>
<dbReference type="SUPFAM" id="SSF52172">
    <property type="entry name" value="CheY-like"/>
    <property type="match status" value="1"/>
</dbReference>
<name>A0ABR8DCM3_9NOST</name>
<keyword evidence="10" id="KW-1185">Reference proteome</keyword>
<dbReference type="InterPro" id="IPR039420">
    <property type="entry name" value="WalR-like"/>
</dbReference>
<dbReference type="PANTHER" id="PTHR48111:SF1">
    <property type="entry name" value="TWO-COMPONENT RESPONSE REGULATOR ORR33"/>
    <property type="match status" value="1"/>
</dbReference>
<evidence type="ECO:0000256" key="3">
    <source>
        <dbReference type="ARBA" id="ARBA00023015"/>
    </source>
</evidence>
<keyword evidence="3" id="KW-0805">Transcription regulation</keyword>
<evidence type="ECO:0000259" key="8">
    <source>
        <dbReference type="PROSITE" id="PS50110"/>
    </source>
</evidence>
<dbReference type="PANTHER" id="PTHR48111">
    <property type="entry name" value="REGULATOR OF RPOS"/>
    <property type="match status" value="1"/>
</dbReference>
<dbReference type="CDD" id="cd17574">
    <property type="entry name" value="REC_OmpR"/>
    <property type="match status" value="1"/>
</dbReference>
<dbReference type="Gene3D" id="3.40.50.2300">
    <property type="match status" value="1"/>
</dbReference>
<dbReference type="RefSeq" id="WP_190478116.1">
    <property type="nucleotide sequence ID" value="NZ_JACJSG010000050.1"/>
</dbReference>
<dbReference type="Pfam" id="PF00072">
    <property type="entry name" value="Response_reg"/>
    <property type="match status" value="1"/>
</dbReference>
<dbReference type="InterPro" id="IPR001789">
    <property type="entry name" value="Sig_transdc_resp-reg_receiver"/>
</dbReference>
<protein>
    <submittedName>
        <fullName evidence="9">Response regulator</fullName>
    </submittedName>
</protein>
<feature type="coiled-coil region" evidence="7">
    <location>
        <begin position="119"/>
        <end position="146"/>
    </location>
</feature>
<evidence type="ECO:0000256" key="7">
    <source>
        <dbReference type="SAM" id="Coils"/>
    </source>
</evidence>
<dbReference type="Proteomes" id="UP000661112">
    <property type="component" value="Unassembled WGS sequence"/>
</dbReference>
<keyword evidence="5" id="KW-0804">Transcription</keyword>
<proteinExistence type="predicted"/>
<dbReference type="EMBL" id="JACJSG010000050">
    <property type="protein sequence ID" value="MBD2504379.1"/>
    <property type="molecule type" value="Genomic_DNA"/>
</dbReference>
<feature type="modified residue" description="4-aspartylphosphate" evidence="6">
    <location>
        <position position="52"/>
    </location>
</feature>
<keyword evidence="4" id="KW-0238">DNA-binding</keyword>
<evidence type="ECO:0000313" key="9">
    <source>
        <dbReference type="EMBL" id="MBD2504379.1"/>
    </source>
</evidence>
<evidence type="ECO:0000313" key="10">
    <source>
        <dbReference type="Proteomes" id="UP000661112"/>
    </source>
</evidence>
<comment type="caution">
    <text evidence="9">The sequence shown here is derived from an EMBL/GenBank/DDBJ whole genome shotgun (WGS) entry which is preliminary data.</text>
</comment>
<evidence type="ECO:0000256" key="5">
    <source>
        <dbReference type="ARBA" id="ARBA00023163"/>
    </source>
</evidence>